<reference evidence="1" key="1">
    <citation type="journal article" date="2015" name="Nature">
        <title>Complex archaea that bridge the gap between prokaryotes and eukaryotes.</title>
        <authorList>
            <person name="Spang A."/>
            <person name="Saw J.H."/>
            <person name="Jorgensen S.L."/>
            <person name="Zaremba-Niedzwiedzka K."/>
            <person name="Martijn J."/>
            <person name="Lind A.E."/>
            <person name="van Eijk R."/>
            <person name="Schleper C."/>
            <person name="Guy L."/>
            <person name="Ettema T.J."/>
        </authorList>
    </citation>
    <scope>NUCLEOTIDE SEQUENCE</scope>
</reference>
<name>A0A0F8WSZ9_9ZZZZ</name>
<dbReference type="AlphaFoldDB" id="A0A0F8WSZ9"/>
<evidence type="ECO:0000313" key="1">
    <source>
        <dbReference type="EMBL" id="KKK51430.1"/>
    </source>
</evidence>
<dbReference type="EMBL" id="LAZR01067511">
    <property type="protein sequence ID" value="KKK51430.1"/>
    <property type="molecule type" value="Genomic_DNA"/>
</dbReference>
<gene>
    <name evidence="1" type="ORF">LCGC14_3115040</name>
</gene>
<comment type="caution">
    <text evidence="1">The sequence shown here is derived from an EMBL/GenBank/DDBJ whole genome shotgun (WGS) entry which is preliminary data.</text>
</comment>
<proteinExistence type="predicted"/>
<organism evidence="1">
    <name type="scientific">marine sediment metagenome</name>
    <dbReference type="NCBI Taxonomy" id="412755"/>
    <lineage>
        <taxon>unclassified sequences</taxon>
        <taxon>metagenomes</taxon>
        <taxon>ecological metagenomes</taxon>
    </lineage>
</organism>
<protein>
    <submittedName>
        <fullName evidence="1">Uncharacterized protein</fullName>
    </submittedName>
</protein>
<sequence>MRVFEDGDWHIYKYDSSAVYSGVCLRHTPCEGKEGMVTCACEGRCNACKVDVPDAMQGFFKLLKWER</sequence>
<accession>A0A0F8WSZ9</accession>